<feature type="compositionally biased region" description="Basic and acidic residues" evidence="2">
    <location>
        <begin position="242"/>
        <end position="255"/>
    </location>
</feature>
<evidence type="ECO:0000313" key="3">
    <source>
        <dbReference type="EMBL" id="EPY34742.1"/>
    </source>
</evidence>
<feature type="region of interest" description="Disordered" evidence="2">
    <location>
        <begin position="1"/>
        <end position="63"/>
    </location>
</feature>
<accession>S9UUZ3</accession>
<dbReference type="OrthoDB" id="2163395at2759"/>
<sequence length="255" mass="29106">MPEPKRSGNQACAEAMRERAYQQHRDRLAATKPAVDTSAPESAAFSRHIGKMGSQKKKFNQVERDNQVLVERLVHIMNTKGGVDNSEPWRDHNKAVDSQRRRQKKQDTIDAENQRMLQRLQNAKPTYSSEKLKKDRKANEMHASRISRYPYRPMDRPEPEPDLVQRAQAEDDSEDDDYEVDERAQRTPTPPLPQRPPPQQSPPPPQAPPSPPSPPRAAEPPAPQEASDEEPEYEDDYDESESSAHDDTNSSREDL</sequence>
<dbReference type="InterPro" id="IPR038792">
    <property type="entry name" value="CFAP97D1/2"/>
</dbReference>
<evidence type="ECO:0000256" key="1">
    <source>
        <dbReference type="ARBA" id="ARBA00008315"/>
    </source>
</evidence>
<evidence type="ECO:0000256" key="2">
    <source>
        <dbReference type="SAM" id="MobiDB-lite"/>
    </source>
</evidence>
<evidence type="ECO:0000313" key="4">
    <source>
        <dbReference type="Proteomes" id="UP000015354"/>
    </source>
</evidence>
<dbReference type="EMBL" id="ATMH01001360">
    <property type="protein sequence ID" value="EPY34742.1"/>
    <property type="molecule type" value="Genomic_DNA"/>
</dbReference>
<feature type="region of interest" description="Disordered" evidence="2">
    <location>
        <begin position="79"/>
        <end position="255"/>
    </location>
</feature>
<gene>
    <name evidence="3" type="ORF">STCU_01360</name>
</gene>
<name>S9UUZ3_9TRYP</name>
<dbReference type="Pfam" id="PF13879">
    <property type="entry name" value="Hmw_CFAP97"/>
    <property type="match status" value="1"/>
</dbReference>
<feature type="compositionally biased region" description="Basic and acidic residues" evidence="2">
    <location>
        <begin position="87"/>
        <end position="108"/>
    </location>
</feature>
<feature type="compositionally biased region" description="Basic and acidic residues" evidence="2">
    <location>
        <begin position="15"/>
        <end position="29"/>
    </location>
</feature>
<dbReference type="PANTHER" id="PTHR33768:SF3">
    <property type="entry name" value="MIP11318P"/>
    <property type="match status" value="1"/>
</dbReference>
<dbReference type="InterPro" id="IPR029488">
    <property type="entry name" value="Hmw/CFAP97"/>
</dbReference>
<reference evidence="3 4" key="1">
    <citation type="journal article" date="2013" name="PLoS ONE">
        <title>Predicting the Proteins of Angomonas deanei, Strigomonas culicis and Their Respective Endosymbionts Reveals New Aspects of the Trypanosomatidae Family.</title>
        <authorList>
            <person name="Motta M.C."/>
            <person name="Martins A.C."/>
            <person name="de Souza S.S."/>
            <person name="Catta-Preta C.M."/>
            <person name="Silva R."/>
            <person name="Klein C.C."/>
            <person name="de Almeida L.G."/>
            <person name="de Lima Cunha O."/>
            <person name="Ciapina L.P."/>
            <person name="Brocchi M."/>
            <person name="Colabardini A.C."/>
            <person name="de Araujo Lima B."/>
            <person name="Machado C.R."/>
            <person name="de Almeida Soares C.M."/>
            <person name="Probst C.M."/>
            <person name="de Menezes C.B."/>
            <person name="Thompson C.E."/>
            <person name="Bartholomeu D.C."/>
            <person name="Gradia D.F."/>
            <person name="Pavoni D.P."/>
            <person name="Grisard E.C."/>
            <person name="Fantinatti-Garboggini F."/>
            <person name="Marchini F.K."/>
            <person name="Rodrigues-Luiz G.F."/>
            <person name="Wagner G."/>
            <person name="Goldman G.H."/>
            <person name="Fietto J.L."/>
            <person name="Elias M.C."/>
            <person name="Goldman M.H."/>
            <person name="Sagot M.F."/>
            <person name="Pereira M."/>
            <person name="Stoco P.H."/>
            <person name="de Mendonca-Neto R.P."/>
            <person name="Teixeira S.M."/>
            <person name="Maciel T.E."/>
            <person name="de Oliveira Mendes T.A."/>
            <person name="Urmenyi T.P."/>
            <person name="de Souza W."/>
            <person name="Schenkman S."/>
            <person name="de Vasconcelos A.T."/>
        </authorList>
    </citation>
    <scope>NUCLEOTIDE SEQUENCE [LARGE SCALE GENOMIC DNA]</scope>
</reference>
<dbReference type="PANTHER" id="PTHR33768">
    <property type="entry name" value="MIP11318P"/>
    <property type="match status" value="1"/>
</dbReference>
<feature type="compositionally biased region" description="Basic residues" evidence="2">
    <location>
        <begin position="48"/>
        <end position="59"/>
    </location>
</feature>
<organism evidence="3 4">
    <name type="scientific">Strigomonas culicis</name>
    <dbReference type="NCBI Taxonomy" id="28005"/>
    <lineage>
        <taxon>Eukaryota</taxon>
        <taxon>Discoba</taxon>
        <taxon>Euglenozoa</taxon>
        <taxon>Kinetoplastea</taxon>
        <taxon>Metakinetoplastina</taxon>
        <taxon>Trypanosomatida</taxon>
        <taxon>Trypanosomatidae</taxon>
        <taxon>Strigomonadinae</taxon>
        <taxon>Strigomonas</taxon>
    </lineage>
</organism>
<feature type="compositionally biased region" description="Polar residues" evidence="2">
    <location>
        <begin position="115"/>
        <end position="129"/>
    </location>
</feature>
<feature type="compositionally biased region" description="Pro residues" evidence="2">
    <location>
        <begin position="188"/>
        <end position="223"/>
    </location>
</feature>
<comment type="similarity">
    <text evidence="1">Belongs to the CFAP97 family.</text>
</comment>
<feature type="compositionally biased region" description="Basic and acidic residues" evidence="2">
    <location>
        <begin position="130"/>
        <end position="143"/>
    </location>
</feature>
<dbReference type="Proteomes" id="UP000015354">
    <property type="component" value="Unassembled WGS sequence"/>
</dbReference>
<feature type="compositionally biased region" description="Acidic residues" evidence="2">
    <location>
        <begin position="170"/>
        <end position="180"/>
    </location>
</feature>
<proteinExistence type="inferred from homology"/>
<dbReference type="AlphaFoldDB" id="S9UUZ3"/>
<protein>
    <submittedName>
        <fullName evidence="3">Uncharacterized protein</fullName>
    </submittedName>
</protein>
<feature type="compositionally biased region" description="Acidic residues" evidence="2">
    <location>
        <begin position="226"/>
        <end position="241"/>
    </location>
</feature>
<keyword evidence="4" id="KW-1185">Reference proteome</keyword>
<comment type="caution">
    <text evidence="3">The sequence shown here is derived from an EMBL/GenBank/DDBJ whole genome shotgun (WGS) entry which is preliminary data.</text>
</comment>